<evidence type="ECO:0000313" key="24">
    <source>
        <dbReference type="Proteomes" id="UP000241193"/>
    </source>
</evidence>
<keyword evidence="19" id="KW-1133">Transmembrane helix</keyword>
<feature type="domain" description="PAS" evidence="21">
    <location>
        <begin position="218"/>
        <end position="289"/>
    </location>
</feature>
<comment type="caution">
    <text evidence="23">The sequence shown here is derived from an EMBL/GenBank/DDBJ whole genome shotgun (WGS) entry which is preliminary data.</text>
</comment>
<evidence type="ECO:0000256" key="17">
    <source>
        <dbReference type="ARBA" id="ARBA00024827"/>
    </source>
</evidence>
<feature type="domain" description="PAC" evidence="22">
    <location>
        <begin position="291"/>
        <end position="344"/>
    </location>
</feature>
<evidence type="ECO:0000256" key="10">
    <source>
        <dbReference type="ARBA" id="ARBA00022723"/>
    </source>
</evidence>
<dbReference type="InterPro" id="IPR004358">
    <property type="entry name" value="Sig_transdc_His_kin-like_C"/>
</dbReference>
<dbReference type="CDD" id="cd00130">
    <property type="entry name" value="PAS"/>
    <property type="match status" value="2"/>
</dbReference>
<comment type="subcellular location">
    <subcellularLocation>
        <location evidence="3">Cytoplasm</location>
    </subcellularLocation>
</comment>
<dbReference type="PROSITE" id="PS50109">
    <property type="entry name" value="HIS_KIN"/>
    <property type="match status" value="1"/>
</dbReference>
<dbReference type="GO" id="GO:0016020">
    <property type="term" value="C:membrane"/>
    <property type="evidence" value="ECO:0007669"/>
    <property type="project" value="InterPro"/>
</dbReference>
<dbReference type="PANTHER" id="PTHR24421:SF10">
    <property type="entry name" value="NITRATE_NITRITE SENSOR PROTEIN NARQ"/>
    <property type="match status" value="1"/>
</dbReference>
<keyword evidence="19" id="KW-0812">Transmembrane</keyword>
<keyword evidence="7" id="KW-0963">Cytoplasm</keyword>
<keyword evidence="8" id="KW-0597">Phosphoprotein</keyword>
<dbReference type="AlphaFoldDB" id="A0A2T4IJ35"/>
<dbReference type="InterPro" id="IPR036890">
    <property type="entry name" value="HATPase_C_sf"/>
</dbReference>
<dbReference type="InterPro" id="IPR013655">
    <property type="entry name" value="PAS_fold_3"/>
</dbReference>
<evidence type="ECO:0000256" key="6">
    <source>
        <dbReference type="ARBA" id="ARBA00022485"/>
    </source>
</evidence>
<keyword evidence="10" id="KW-0479">Metal-binding</keyword>
<dbReference type="GO" id="GO:0046983">
    <property type="term" value="F:protein dimerization activity"/>
    <property type="evidence" value="ECO:0007669"/>
    <property type="project" value="InterPro"/>
</dbReference>
<feature type="domain" description="Histidine kinase" evidence="20">
    <location>
        <begin position="473"/>
        <end position="560"/>
    </location>
</feature>
<protein>
    <recommendedName>
        <fullName evidence="5">Oxygen sensor histidine kinase NreB</fullName>
        <ecNumber evidence="4">2.7.13.3</ecNumber>
    </recommendedName>
    <alternativeName>
        <fullName evidence="18">Nitrogen regulation protein B</fullName>
    </alternativeName>
</protein>
<keyword evidence="14" id="KW-0408">Iron</keyword>
<dbReference type="GO" id="GO:0000155">
    <property type="term" value="F:phosphorelay sensor kinase activity"/>
    <property type="evidence" value="ECO:0007669"/>
    <property type="project" value="InterPro"/>
</dbReference>
<sequence>MTYRNLPPLPSPLRIALAIALIYAGVAVAWILYSDTLLAVWVQESARLTQLQTFKGLFFVLSTALLLFLAMWLALRRQAALQRTLSDREAAFQLAMRASGMGVWDYRVGREEVDTSAQVAVLLGYPPETFRDSVAAWQERLHPQDRDMARRRFRAYMEGRAPRYEAEFRMRHRDGSYRWFRSTGQVVERDGDGKPARVIGAYLDIDEQLQTWKRLAESETRARLYLERMPIGCMITDTDWRIISCNPAFERMFGYGAGELIGRTAFDTIIAESARGQTEVVLARLRSGSFDTHNINENRTRDGRSLLCEWFNTPIRDADGKVVQLLAMAIDITRRDATDRALADSYRHLSELSARLMQVQEDERRRLARELHDEVGQQLTAVKLNLHAIGRVAEDDITRARVDDCVDIVDLTIARIRSRALELRPAMLDDLGLGAALAWYCRSAAERAGVAVELLGGDGLERFDEAVETAAFRIVQEAVNNALRHGPPTRVEVEVHHDGHVLELSIADDGSGFDAAALRNGGGLGLAGMRERTELLGGHFAIDSAPGAGTRIHARLPAPPRAEAD</sequence>
<dbReference type="GO" id="GO:0051539">
    <property type="term" value="F:4 iron, 4 sulfur cluster binding"/>
    <property type="evidence" value="ECO:0007669"/>
    <property type="project" value="UniProtKB-KW"/>
</dbReference>
<keyword evidence="16" id="KW-0411">Iron-sulfur</keyword>
<evidence type="ECO:0000256" key="8">
    <source>
        <dbReference type="ARBA" id="ARBA00022553"/>
    </source>
</evidence>
<dbReference type="InterPro" id="IPR013767">
    <property type="entry name" value="PAS_fold"/>
</dbReference>
<feature type="transmembrane region" description="Helical" evidence="19">
    <location>
        <begin position="53"/>
        <end position="75"/>
    </location>
</feature>
<comment type="catalytic activity">
    <reaction evidence="1">
        <text>ATP + protein L-histidine = ADP + protein N-phospho-L-histidine.</text>
        <dbReference type="EC" id="2.7.13.3"/>
    </reaction>
</comment>
<name>A0A2T4IJ35_9RHOO</name>
<evidence type="ECO:0000256" key="3">
    <source>
        <dbReference type="ARBA" id="ARBA00004496"/>
    </source>
</evidence>
<evidence type="ECO:0000256" key="15">
    <source>
        <dbReference type="ARBA" id="ARBA00023012"/>
    </source>
</evidence>
<evidence type="ECO:0000256" key="1">
    <source>
        <dbReference type="ARBA" id="ARBA00000085"/>
    </source>
</evidence>
<dbReference type="PRINTS" id="PR00344">
    <property type="entry name" value="BCTRLSENSOR"/>
</dbReference>
<evidence type="ECO:0000256" key="16">
    <source>
        <dbReference type="ARBA" id="ARBA00023014"/>
    </source>
</evidence>
<dbReference type="Gene3D" id="3.30.565.10">
    <property type="entry name" value="Histidine kinase-like ATPase, C-terminal domain"/>
    <property type="match status" value="1"/>
</dbReference>
<dbReference type="GO" id="GO:0005524">
    <property type="term" value="F:ATP binding"/>
    <property type="evidence" value="ECO:0007669"/>
    <property type="project" value="UniProtKB-KW"/>
</dbReference>
<evidence type="ECO:0000259" key="21">
    <source>
        <dbReference type="PROSITE" id="PS50112"/>
    </source>
</evidence>
<evidence type="ECO:0000256" key="7">
    <source>
        <dbReference type="ARBA" id="ARBA00022490"/>
    </source>
</evidence>
<dbReference type="Pfam" id="PF08447">
    <property type="entry name" value="PAS_3"/>
    <property type="match status" value="1"/>
</dbReference>
<evidence type="ECO:0000256" key="19">
    <source>
        <dbReference type="SAM" id="Phobius"/>
    </source>
</evidence>
<dbReference type="InterPro" id="IPR005467">
    <property type="entry name" value="His_kinase_dom"/>
</dbReference>
<dbReference type="InterPro" id="IPR011712">
    <property type="entry name" value="Sig_transdc_His_kin_sub3_dim/P"/>
</dbReference>
<gene>
    <name evidence="23" type="ORF">C8261_03690</name>
</gene>
<keyword evidence="15" id="KW-0902">Two-component regulatory system</keyword>
<dbReference type="InterPro" id="IPR001610">
    <property type="entry name" value="PAC"/>
</dbReference>
<organism evidence="23 24">
    <name type="scientific">Pseudothauera lacus</name>
    <dbReference type="NCBI Taxonomy" id="2136175"/>
    <lineage>
        <taxon>Bacteria</taxon>
        <taxon>Pseudomonadati</taxon>
        <taxon>Pseudomonadota</taxon>
        <taxon>Betaproteobacteria</taxon>
        <taxon>Rhodocyclales</taxon>
        <taxon>Zoogloeaceae</taxon>
        <taxon>Pseudothauera</taxon>
    </lineage>
</organism>
<accession>A0A2T4IJ35</accession>
<dbReference type="InterPro" id="IPR003594">
    <property type="entry name" value="HATPase_dom"/>
</dbReference>
<evidence type="ECO:0000256" key="13">
    <source>
        <dbReference type="ARBA" id="ARBA00022840"/>
    </source>
</evidence>
<evidence type="ECO:0000259" key="20">
    <source>
        <dbReference type="PROSITE" id="PS50109"/>
    </source>
</evidence>
<dbReference type="Gene3D" id="3.30.450.20">
    <property type="entry name" value="PAS domain"/>
    <property type="match status" value="2"/>
</dbReference>
<feature type="domain" description="PAC" evidence="22">
    <location>
        <begin position="164"/>
        <end position="217"/>
    </location>
</feature>
<dbReference type="InterPro" id="IPR000700">
    <property type="entry name" value="PAS-assoc_C"/>
</dbReference>
<dbReference type="SMART" id="SM00387">
    <property type="entry name" value="HATPase_c"/>
    <property type="match status" value="1"/>
</dbReference>
<keyword evidence="6" id="KW-0004">4Fe-4S</keyword>
<evidence type="ECO:0000256" key="4">
    <source>
        <dbReference type="ARBA" id="ARBA00012438"/>
    </source>
</evidence>
<dbReference type="NCBIfam" id="TIGR00229">
    <property type="entry name" value="sensory_box"/>
    <property type="match status" value="2"/>
</dbReference>
<dbReference type="InterPro" id="IPR050482">
    <property type="entry name" value="Sensor_HK_TwoCompSys"/>
</dbReference>
<dbReference type="OrthoDB" id="9792869at2"/>
<evidence type="ECO:0000256" key="5">
    <source>
        <dbReference type="ARBA" id="ARBA00017322"/>
    </source>
</evidence>
<dbReference type="InterPro" id="IPR000014">
    <property type="entry name" value="PAS"/>
</dbReference>
<evidence type="ECO:0000256" key="12">
    <source>
        <dbReference type="ARBA" id="ARBA00022777"/>
    </source>
</evidence>
<keyword evidence="19" id="KW-0472">Membrane</keyword>
<keyword evidence="9" id="KW-0808">Transferase</keyword>
<evidence type="ECO:0000313" key="23">
    <source>
        <dbReference type="EMBL" id="PTD97784.1"/>
    </source>
</evidence>
<dbReference type="EC" id="2.7.13.3" evidence="4"/>
<evidence type="ECO:0000256" key="2">
    <source>
        <dbReference type="ARBA" id="ARBA00001966"/>
    </source>
</evidence>
<comment type="cofactor">
    <cofactor evidence="2">
        <name>[4Fe-4S] cluster</name>
        <dbReference type="ChEBI" id="CHEBI:49883"/>
    </cofactor>
</comment>
<evidence type="ECO:0000256" key="14">
    <source>
        <dbReference type="ARBA" id="ARBA00023004"/>
    </source>
</evidence>
<dbReference type="SUPFAM" id="SSF55874">
    <property type="entry name" value="ATPase domain of HSP90 chaperone/DNA topoisomerase II/histidine kinase"/>
    <property type="match status" value="1"/>
</dbReference>
<dbReference type="GO" id="GO:0006355">
    <property type="term" value="P:regulation of DNA-templated transcription"/>
    <property type="evidence" value="ECO:0007669"/>
    <property type="project" value="InterPro"/>
</dbReference>
<dbReference type="Gene3D" id="1.20.5.1930">
    <property type="match status" value="1"/>
</dbReference>
<dbReference type="Pfam" id="PF07730">
    <property type="entry name" value="HisKA_3"/>
    <property type="match status" value="1"/>
</dbReference>
<feature type="transmembrane region" description="Helical" evidence="19">
    <location>
        <begin position="12"/>
        <end position="33"/>
    </location>
</feature>
<evidence type="ECO:0000256" key="9">
    <source>
        <dbReference type="ARBA" id="ARBA00022679"/>
    </source>
</evidence>
<dbReference type="SMART" id="SM00086">
    <property type="entry name" value="PAC"/>
    <property type="match status" value="2"/>
</dbReference>
<keyword evidence="11" id="KW-0547">Nucleotide-binding</keyword>
<dbReference type="PROSITE" id="PS50112">
    <property type="entry name" value="PAS"/>
    <property type="match status" value="1"/>
</dbReference>
<keyword evidence="13" id="KW-0067">ATP-binding</keyword>
<dbReference type="Pfam" id="PF00989">
    <property type="entry name" value="PAS"/>
    <property type="match status" value="1"/>
</dbReference>
<dbReference type="Pfam" id="PF02518">
    <property type="entry name" value="HATPase_c"/>
    <property type="match status" value="1"/>
</dbReference>
<evidence type="ECO:0000259" key="22">
    <source>
        <dbReference type="PROSITE" id="PS50113"/>
    </source>
</evidence>
<reference evidence="23 24" key="2">
    <citation type="submission" date="2018-04" db="EMBL/GenBank/DDBJ databases">
        <title>Thauera lacus sp. nov., isolated from an saline lake in Inner Mongolia, China.</title>
        <authorList>
            <person name="Liang Q.-Y."/>
        </authorList>
    </citation>
    <scope>NUCLEOTIDE SEQUENCE [LARGE SCALE GENOMIC DNA]</scope>
    <source>
        <strain evidence="23 24">D20</strain>
    </source>
</reference>
<dbReference type="RefSeq" id="WP_107492304.1">
    <property type="nucleotide sequence ID" value="NZ_PZKC01000002.1"/>
</dbReference>
<dbReference type="CDD" id="cd16917">
    <property type="entry name" value="HATPase_UhpB-NarQ-NarX-like"/>
    <property type="match status" value="1"/>
</dbReference>
<keyword evidence="24" id="KW-1185">Reference proteome</keyword>
<proteinExistence type="predicted"/>
<dbReference type="EMBL" id="PZKC01000002">
    <property type="protein sequence ID" value="PTD97784.1"/>
    <property type="molecule type" value="Genomic_DNA"/>
</dbReference>
<dbReference type="GO" id="GO:0005737">
    <property type="term" value="C:cytoplasm"/>
    <property type="evidence" value="ECO:0007669"/>
    <property type="project" value="UniProtKB-SubCell"/>
</dbReference>
<dbReference type="SUPFAM" id="SSF55785">
    <property type="entry name" value="PYP-like sensor domain (PAS domain)"/>
    <property type="match status" value="2"/>
</dbReference>
<reference evidence="23 24" key="1">
    <citation type="submission" date="2018-03" db="EMBL/GenBank/DDBJ databases">
        <authorList>
            <person name="Keele B.F."/>
        </authorList>
    </citation>
    <scope>NUCLEOTIDE SEQUENCE [LARGE SCALE GENOMIC DNA]</scope>
    <source>
        <strain evidence="23 24">D20</strain>
    </source>
</reference>
<comment type="function">
    <text evidence="17">Member of the two-component regulatory system NreB/NreC involved in the control of dissimilatory nitrate/nitrite reduction in response to oxygen. NreB functions as a direct oxygen sensor histidine kinase which is autophosphorylated, in the absence of oxygen, probably at the conserved histidine residue, and transfers its phosphate group probably to a conserved aspartate residue of NreC. NreB/NreC activates the expression of the nitrate (narGHJI) and nitrite (nir) reductase operons, as well as the putative nitrate transporter gene narT.</text>
</comment>
<dbReference type="PANTHER" id="PTHR24421">
    <property type="entry name" value="NITRATE/NITRITE SENSOR PROTEIN NARX-RELATED"/>
    <property type="match status" value="1"/>
</dbReference>
<keyword evidence="12" id="KW-0418">Kinase</keyword>
<dbReference type="SMART" id="SM00091">
    <property type="entry name" value="PAS"/>
    <property type="match status" value="2"/>
</dbReference>
<dbReference type="GO" id="GO:0046872">
    <property type="term" value="F:metal ion binding"/>
    <property type="evidence" value="ECO:0007669"/>
    <property type="project" value="UniProtKB-KW"/>
</dbReference>
<evidence type="ECO:0000256" key="18">
    <source>
        <dbReference type="ARBA" id="ARBA00030800"/>
    </source>
</evidence>
<dbReference type="PROSITE" id="PS50113">
    <property type="entry name" value="PAC"/>
    <property type="match status" value="2"/>
</dbReference>
<dbReference type="InterPro" id="IPR035965">
    <property type="entry name" value="PAS-like_dom_sf"/>
</dbReference>
<dbReference type="Proteomes" id="UP000241193">
    <property type="component" value="Unassembled WGS sequence"/>
</dbReference>
<evidence type="ECO:0000256" key="11">
    <source>
        <dbReference type="ARBA" id="ARBA00022741"/>
    </source>
</evidence>